<dbReference type="Proteomes" id="UP000285859">
    <property type="component" value="Unassembled WGS sequence"/>
</dbReference>
<reference evidence="9 10" key="1">
    <citation type="submission" date="2019-01" db="EMBL/GenBank/DDBJ databases">
        <title>Whole genome sequence of Lactococcus lactis isolated from cow milk.</title>
        <authorList>
            <person name="Sundararaman A."/>
            <person name="Tamang J.-P."/>
            <person name="Halami P."/>
        </authorList>
    </citation>
    <scope>NUCLEOTIDE SEQUENCE [LARGE SCALE GENOMIC DNA]</scope>
    <source>
        <strain evidence="9 10">C2D</strain>
    </source>
</reference>
<keyword evidence="4 9" id="KW-0808">Transferase</keyword>
<dbReference type="Pfam" id="PF02384">
    <property type="entry name" value="N6_Mtase"/>
    <property type="match status" value="1"/>
</dbReference>
<gene>
    <name evidence="9" type="ORF">EO246_12395</name>
</gene>
<dbReference type="InterPro" id="IPR003356">
    <property type="entry name" value="DNA_methylase_A-5"/>
</dbReference>
<dbReference type="Gene3D" id="3.40.50.150">
    <property type="entry name" value="Vaccinia Virus protein VP39"/>
    <property type="match status" value="1"/>
</dbReference>
<evidence type="ECO:0000313" key="10">
    <source>
        <dbReference type="Proteomes" id="UP000285859"/>
    </source>
</evidence>
<evidence type="ECO:0000256" key="6">
    <source>
        <dbReference type="ARBA" id="ARBA00022747"/>
    </source>
</evidence>
<protein>
    <recommendedName>
        <fullName evidence="2">site-specific DNA-methyltransferase (adenine-specific)</fullName>
        <ecNumber evidence="2">2.1.1.72</ecNumber>
    </recommendedName>
</protein>
<dbReference type="GO" id="GO:0008170">
    <property type="term" value="F:N-methyltransferase activity"/>
    <property type="evidence" value="ECO:0007669"/>
    <property type="project" value="InterPro"/>
</dbReference>
<keyword evidence="6" id="KW-0680">Restriction system</keyword>
<evidence type="ECO:0000256" key="5">
    <source>
        <dbReference type="ARBA" id="ARBA00022691"/>
    </source>
</evidence>
<name>A0A443L3X6_9LACT</name>
<dbReference type="AlphaFoldDB" id="A0A443L3X6"/>
<organism evidence="9 10">
    <name type="scientific">Lactococcus lactis</name>
    <dbReference type="NCBI Taxonomy" id="1358"/>
    <lineage>
        <taxon>Bacteria</taxon>
        <taxon>Bacillati</taxon>
        <taxon>Bacillota</taxon>
        <taxon>Bacilli</taxon>
        <taxon>Lactobacillales</taxon>
        <taxon>Streptococcaceae</taxon>
        <taxon>Lactococcus</taxon>
    </lineage>
</organism>
<dbReference type="InterPro" id="IPR038333">
    <property type="entry name" value="T1MK-like_N_sf"/>
</dbReference>
<dbReference type="GO" id="GO:0032259">
    <property type="term" value="P:methylation"/>
    <property type="evidence" value="ECO:0007669"/>
    <property type="project" value="UniProtKB-KW"/>
</dbReference>
<dbReference type="EC" id="2.1.1.72" evidence="2"/>
<dbReference type="EMBL" id="SAXH01000037">
    <property type="protein sequence ID" value="RWR43912.1"/>
    <property type="molecule type" value="Genomic_DNA"/>
</dbReference>
<dbReference type="Gene3D" id="1.20.1260.30">
    <property type="match status" value="1"/>
</dbReference>
<dbReference type="GO" id="GO:0009307">
    <property type="term" value="P:DNA restriction-modification system"/>
    <property type="evidence" value="ECO:0007669"/>
    <property type="project" value="UniProtKB-KW"/>
</dbReference>
<sequence>METASKTIIRSKAELIDIFKYANDRLREAGVTVGMPRFVEFSNLLFLKLISEKNQENHYGLPSHVLWDSYREKDGVELLSYINDIVIPRINKKFTSIDSGDLFTVLSIQEDKASKLKEIINKLDSVDLSTIDTDIKGDAFEYFIEKYNSTNNDLGEYFTPRHLVKFLVDILKPKFGEKIYDSKTITMIQIQSAGKRLQLGVL</sequence>
<comment type="caution">
    <text evidence="9">The sequence shown here is derived from an EMBL/GenBank/DDBJ whole genome shotgun (WGS) entry which is preliminary data.</text>
</comment>
<evidence type="ECO:0000313" key="9">
    <source>
        <dbReference type="EMBL" id="RWR43912.1"/>
    </source>
</evidence>
<feature type="domain" description="DNA methylase adenine-specific" evidence="8">
    <location>
        <begin position="133"/>
        <end position="182"/>
    </location>
</feature>
<dbReference type="GO" id="GO:0003677">
    <property type="term" value="F:DNA binding"/>
    <property type="evidence" value="ECO:0007669"/>
    <property type="project" value="InterPro"/>
</dbReference>
<dbReference type="PANTHER" id="PTHR42933">
    <property type="entry name" value="SLR6095 PROTEIN"/>
    <property type="match status" value="1"/>
</dbReference>
<dbReference type="InterPro" id="IPR029063">
    <property type="entry name" value="SAM-dependent_MTases_sf"/>
</dbReference>
<evidence type="ECO:0000256" key="2">
    <source>
        <dbReference type="ARBA" id="ARBA00011900"/>
    </source>
</evidence>
<dbReference type="PANTHER" id="PTHR42933:SF4">
    <property type="entry name" value="TYPE I RESTRICTION ENZYME ECOKI METHYLASE SUBUNIT"/>
    <property type="match status" value="1"/>
</dbReference>
<evidence type="ECO:0000259" key="8">
    <source>
        <dbReference type="Pfam" id="PF02384"/>
    </source>
</evidence>
<dbReference type="RefSeq" id="WP_128268153.1">
    <property type="nucleotide sequence ID" value="NZ_JACCJA010000037.1"/>
</dbReference>
<evidence type="ECO:0000256" key="1">
    <source>
        <dbReference type="ARBA" id="ARBA00006594"/>
    </source>
</evidence>
<comment type="similarity">
    <text evidence="1">Belongs to the N(4)/N(6)-methyltransferase family.</text>
</comment>
<comment type="catalytic activity">
    <reaction evidence="7">
        <text>a 2'-deoxyadenosine in DNA + S-adenosyl-L-methionine = an N(6)-methyl-2'-deoxyadenosine in DNA + S-adenosyl-L-homocysteine + H(+)</text>
        <dbReference type="Rhea" id="RHEA:15197"/>
        <dbReference type="Rhea" id="RHEA-COMP:12418"/>
        <dbReference type="Rhea" id="RHEA-COMP:12419"/>
        <dbReference type="ChEBI" id="CHEBI:15378"/>
        <dbReference type="ChEBI" id="CHEBI:57856"/>
        <dbReference type="ChEBI" id="CHEBI:59789"/>
        <dbReference type="ChEBI" id="CHEBI:90615"/>
        <dbReference type="ChEBI" id="CHEBI:90616"/>
        <dbReference type="EC" id="2.1.1.72"/>
    </reaction>
</comment>
<keyword evidence="5" id="KW-0949">S-adenosyl-L-methionine</keyword>
<keyword evidence="3 9" id="KW-0489">Methyltransferase</keyword>
<proteinExistence type="inferred from homology"/>
<dbReference type="InterPro" id="IPR051537">
    <property type="entry name" value="DNA_Adenine_Mtase"/>
</dbReference>
<dbReference type="SUPFAM" id="SSF53335">
    <property type="entry name" value="S-adenosyl-L-methionine-dependent methyltransferases"/>
    <property type="match status" value="1"/>
</dbReference>
<evidence type="ECO:0000256" key="4">
    <source>
        <dbReference type="ARBA" id="ARBA00022679"/>
    </source>
</evidence>
<evidence type="ECO:0000256" key="3">
    <source>
        <dbReference type="ARBA" id="ARBA00022603"/>
    </source>
</evidence>
<dbReference type="GO" id="GO:0009007">
    <property type="term" value="F:site-specific DNA-methyltransferase (adenine-specific) activity"/>
    <property type="evidence" value="ECO:0007669"/>
    <property type="project" value="UniProtKB-EC"/>
</dbReference>
<evidence type="ECO:0000256" key="7">
    <source>
        <dbReference type="ARBA" id="ARBA00047942"/>
    </source>
</evidence>
<accession>A0A443L3X6</accession>